<sequence>MNEQNSLSIATPQKRVVSFVIDDIIVSLFFMVIFYDQITLFLQAIPVEDRSQSQVILDALNQFVSANILWLLALKVIYHTVLVWQNGMTLGKYIMKIKVVSLETQEKPVFMTALYRALLRIPSELVLYLGFLMAFFTPLTQTFHDKFSRCVVVDA</sequence>
<proteinExistence type="predicted"/>
<keyword evidence="2" id="KW-1003">Cell membrane</keyword>
<keyword evidence="4 6" id="KW-1133">Transmembrane helix</keyword>
<evidence type="ECO:0000256" key="2">
    <source>
        <dbReference type="ARBA" id="ARBA00022475"/>
    </source>
</evidence>
<reference evidence="8" key="1">
    <citation type="submission" date="2023-01" db="EMBL/GenBank/DDBJ databases">
        <title>Sulfurovum sp. zt1-1 genome assembly.</title>
        <authorList>
            <person name="Wang J."/>
        </authorList>
    </citation>
    <scope>NUCLEOTIDE SEQUENCE</scope>
    <source>
        <strain evidence="8">Zt1-1</strain>
    </source>
</reference>
<protein>
    <submittedName>
        <fullName evidence="8">RDD family protein</fullName>
    </submittedName>
</protein>
<keyword evidence="3 6" id="KW-0812">Transmembrane</keyword>
<accession>A0ABT7QWK1</accession>
<feature type="transmembrane region" description="Helical" evidence="6">
    <location>
        <begin position="117"/>
        <end position="139"/>
    </location>
</feature>
<feature type="transmembrane region" description="Helical" evidence="6">
    <location>
        <begin position="55"/>
        <end position="78"/>
    </location>
</feature>
<keyword evidence="5 6" id="KW-0472">Membrane</keyword>
<evidence type="ECO:0000259" key="7">
    <source>
        <dbReference type="Pfam" id="PF06271"/>
    </source>
</evidence>
<evidence type="ECO:0000256" key="5">
    <source>
        <dbReference type="ARBA" id="ARBA00023136"/>
    </source>
</evidence>
<dbReference type="EMBL" id="JAQIBD010000001">
    <property type="protein sequence ID" value="MDM5271215.1"/>
    <property type="molecule type" value="Genomic_DNA"/>
</dbReference>
<dbReference type="InterPro" id="IPR051791">
    <property type="entry name" value="Pra-immunoreactive"/>
</dbReference>
<feature type="domain" description="RDD" evidence="7">
    <location>
        <begin position="10"/>
        <end position="148"/>
    </location>
</feature>
<dbReference type="PANTHER" id="PTHR36115">
    <property type="entry name" value="PROLINE-RICH ANTIGEN HOMOLOG-RELATED"/>
    <property type="match status" value="1"/>
</dbReference>
<evidence type="ECO:0000256" key="4">
    <source>
        <dbReference type="ARBA" id="ARBA00022989"/>
    </source>
</evidence>
<dbReference type="Proteomes" id="UP001169069">
    <property type="component" value="Unassembled WGS sequence"/>
</dbReference>
<dbReference type="InterPro" id="IPR010432">
    <property type="entry name" value="RDD"/>
</dbReference>
<comment type="caution">
    <text evidence="8">The sequence shown here is derived from an EMBL/GenBank/DDBJ whole genome shotgun (WGS) entry which is preliminary data.</text>
</comment>
<evidence type="ECO:0000313" key="8">
    <source>
        <dbReference type="EMBL" id="MDM5271215.1"/>
    </source>
</evidence>
<evidence type="ECO:0000256" key="3">
    <source>
        <dbReference type="ARBA" id="ARBA00022692"/>
    </source>
</evidence>
<organism evidence="8 9">
    <name type="scientific">Sulfurovum zhangzhouensis</name>
    <dbReference type="NCBI Taxonomy" id="3019067"/>
    <lineage>
        <taxon>Bacteria</taxon>
        <taxon>Pseudomonadati</taxon>
        <taxon>Campylobacterota</taxon>
        <taxon>Epsilonproteobacteria</taxon>
        <taxon>Campylobacterales</taxon>
        <taxon>Sulfurovaceae</taxon>
        <taxon>Sulfurovum</taxon>
    </lineage>
</organism>
<evidence type="ECO:0000313" key="9">
    <source>
        <dbReference type="Proteomes" id="UP001169069"/>
    </source>
</evidence>
<evidence type="ECO:0000256" key="6">
    <source>
        <dbReference type="SAM" id="Phobius"/>
    </source>
</evidence>
<keyword evidence="9" id="KW-1185">Reference proteome</keyword>
<name>A0ABT7QWK1_9BACT</name>
<dbReference type="Pfam" id="PF06271">
    <property type="entry name" value="RDD"/>
    <property type="match status" value="1"/>
</dbReference>
<comment type="subcellular location">
    <subcellularLocation>
        <location evidence="1">Cell membrane</location>
        <topology evidence="1">Multi-pass membrane protein</topology>
    </subcellularLocation>
</comment>
<evidence type="ECO:0000256" key="1">
    <source>
        <dbReference type="ARBA" id="ARBA00004651"/>
    </source>
</evidence>
<dbReference type="RefSeq" id="WP_289412542.1">
    <property type="nucleotide sequence ID" value="NZ_JAQIBD010000001.1"/>
</dbReference>
<gene>
    <name evidence="8" type="ORF">PGH07_03415</name>
</gene>